<dbReference type="Gene3D" id="1.10.132.60">
    <property type="entry name" value="DNA polymerase family B, C-terminal domain"/>
    <property type="match status" value="1"/>
</dbReference>
<evidence type="ECO:0000259" key="8">
    <source>
        <dbReference type="Pfam" id="PF00136"/>
    </source>
</evidence>
<dbReference type="AlphaFoldDB" id="A0A1I6L1G6"/>
<organism evidence="9 10">
    <name type="scientific">Halomicrobium zhouii</name>
    <dbReference type="NCBI Taxonomy" id="767519"/>
    <lineage>
        <taxon>Archaea</taxon>
        <taxon>Methanobacteriati</taxon>
        <taxon>Methanobacteriota</taxon>
        <taxon>Stenosarchaea group</taxon>
        <taxon>Halobacteria</taxon>
        <taxon>Halobacteriales</taxon>
        <taxon>Haloarculaceae</taxon>
        <taxon>Halomicrobium</taxon>
    </lineage>
</organism>
<keyword evidence="10" id="KW-1185">Reference proteome</keyword>
<dbReference type="SUPFAM" id="SSF53098">
    <property type="entry name" value="Ribonuclease H-like"/>
    <property type="match status" value="1"/>
</dbReference>
<dbReference type="GO" id="GO:0003887">
    <property type="term" value="F:DNA-directed DNA polymerase activity"/>
    <property type="evidence" value="ECO:0007669"/>
    <property type="project" value="UniProtKB-KW"/>
</dbReference>
<keyword evidence="3" id="KW-0808">Transferase</keyword>
<feature type="domain" description="DNA-directed DNA polymerase family B multifunctional" evidence="8">
    <location>
        <begin position="319"/>
        <end position="648"/>
    </location>
</feature>
<name>A0A1I6L1G6_9EURY</name>
<dbReference type="EC" id="2.7.7.7" evidence="2"/>
<proteinExistence type="inferred from homology"/>
<dbReference type="GO" id="GO:0000166">
    <property type="term" value="F:nucleotide binding"/>
    <property type="evidence" value="ECO:0007669"/>
    <property type="project" value="InterPro"/>
</dbReference>
<evidence type="ECO:0000256" key="5">
    <source>
        <dbReference type="ARBA" id="ARBA00022932"/>
    </source>
</evidence>
<dbReference type="GO" id="GO:0006261">
    <property type="term" value="P:DNA-templated DNA replication"/>
    <property type="evidence" value="ECO:0007669"/>
    <property type="project" value="TreeGrafter"/>
</dbReference>
<dbReference type="PANTHER" id="PTHR10322">
    <property type="entry name" value="DNA POLYMERASE CATALYTIC SUBUNIT"/>
    <property type="match status" value="1"/>
</dbReference>
<dbReference type="EMBL" id="FOZK01000002">
    <property type="protein sequence ID" value="SFR97297.1"/>
    <property type="molecule type" value="Genomic_DNA"/>
</dbReference>
<dbReference type="InterPro" id="IPR006172">
    <property type="entry name" value="DNA-dir_DNA_pol_B"/>
</dbReference>
<dbReference type="Gene3D" id="1.10.287.690">
    <property type="entry name" value="Helix hairpin bin"/>
    <property type="match status" value="1"/>
</dbReference>
<dbReference type="InterPro" id="IPR043502">
    <property type="entry name" value="DNA/RNA_pol_sf"/>
</dbReference>
<dbReference type="Gene3D" id="3.90.1600.10">
    <property type="entry name" value="Palm domain of DNA polymerase"/>
    <property type="match status" value="1"/>
</dbReference>
<dbReference type="Proteomes" id="UP000199062">
    <property type="component" value="Unassembled WGS sequence"/>
</dbReference>
<dbReference type="OrthoDB" id="8639at2157"/>
<evidence type="ECO:0000313" key="10">
    <source>
        <dbReference type="Proteomes" id="UP000199062"/>
    </source>
</evidence>
<dbReference type="InterPro" id="IPR042087">
    <property type="entry name" value="DNA_pol_B_thumb"/>
</dbReference>
<evidence type="ECO:0000313" key="9">
    <source>
        <dbReference type="EMBL" id="SFR97297.1"/>
    </source>
</evidence>
<dbReference type="STRING" id="767519.SAMN05216559_1827"/>
<evidence type="ECO:0000256" key="6">
    <source>
        <dbReference type="ARBA" id="ARBA00023125"/>
    </source>
</evidence>
<dbReference type="Pfam" id="PF00136">
    <property type="entry name" value="DNA_pol_B"/>
    <property type="match status" value="1"/>
</dbReference>
<dbReference type="GO" id="GO:0003677">
    <property type="term" value="F:DNA binding"/>
    <property type="evidence" value="ECO:0007669"/>
    <property type="project" value="UniProtKB-KW"/>
</dbReference>
<protein>
    <recommendedName>
        <fullName evidence="2">DNA-directed DNA polymerase</fullName>
        <ecNumber evidence="2">2.7.7.7</ecNumber>
    </recommendedName>
</protein>
<keyword evidence="4" id="KW-0548">Nucleotidyltransferase</keyword>
<evidence type="ECO:0000256" key="7">
    <source>
        <dbReference type="ARBA" id="ARBA00049244"/>
    </source>
</evidence>
<comment type="catalytic activity">
    <reaction evidence="7">
        <text>DNA(n) + a 2'-deoxyribonucleoside 5'-triphosphate = DNA(n+1) + diphosphate</text>
        <dbReference type="Rhea" id="RHEA:22508"/>
        <dbReference type="Rhea" id="RHEA-COMP:17339"/>
        <dbReference type="Rhea" id="RHEA-COMP:17340"/>
        <dbReference type="ChEBI" id="CHEBI:33019"/>
        <dbReference type="ChEBI" id="CHEBI:61560"/>
        <dbReference type="ChEBI" id="CHEBI:173112"/>
        <dbReference type="EC" id="2.7.7.7"/>
    </reaction>
</comment>
<keyword evidence="6" id="KW-0238">DNA-binding</keyword>
<gene>
    <name evidence="9" type="ORF">SAMN05216559_1827</name>
</gene>
<dbReference type="InterPro" id="IPR006134">
    <property type="entry name" value="DNA-dir_DNA_pol_B_multi_dom"/>
</dbReference>
<evidence type="ECO:0000256" key="4">
    <source>
        <dbReference type="ARBA" id="ARBA00022695"/>
    </source>
</evidence>
<evidence type="ECO:0000256" key="3">
    <source>
        <dbReference type="ARBA" id="ARBA00022679"/>
    </source>
</evidence>
<dbReference type="PANTHER" id="PTHR10322:SF23">
    <property type="entry name" value="DNA POLYMERASE DELTA CATALYTIC SUBUNIT"/>
    <property type="match status" value="1"/>
</dbReference>
<dbReference type="InterPro" id="IPR012337">
    <property type="entry name" value="RNaseH-like_sf"/>
</dbReference>
<accession>A0A1I6L1G6</accession>
<dbReference type="NCBIfam" id="NF004418">
    <property type="entry name" value="PRK05761.1-4"/>
    <property type="match status" value="1"/>
</dbReference>
<evidence type="ECO:0000256" key="2">
    <source>
        <dbReference type="ARBA" id="ARBA00012417"/>
    </source>
</evidence>
<dbReference type="CDD" id="cd05531">
    <property type="entry name" value="POLBc_B2"/>
    <property type="match status" value="1"/>
</dbReference>
<sequence length="701" mass="79883">MVFAVDIEDDVVRMWSRNGEDAVVERDGSYAPSLYVGATDDKLGWLDDRLTSDLKVVRTAFEARLTSLRADEPAAVLRVDVERPSEIDTLAREIRTIHEPEQGGPGTYRLFNIDISPKFRYCLETETCPVPSEELRLLSLSLSDRALANRDLSKLTCNGEPIGENSVAVLEGVAQQIEEHDPDVLVLSTADLVPLLSDAARDNGVDLQLGRLPGYQQLASESTFESYGRVGHSAARYDVPGRTIVDWSNSFLWGEGRLPGMLDLVERSWKPLQETAWGSIGNIFTAIQIRQAFEWDVLVPWRAWEAESFKPMRTLHDADRGGFTFEPDVGFHENVVEIDFASLYPNIMCVHNLSPETVRCTCHDGDDVPWLGYSVCDEPGFVPSVLQPIIDDRAALKQRIRETDDPEEARRLEHRVDALKWILVTCFGYQGFSNSKFGRIEVHESINAFAREIILDAKEVLEAGGWTVVHGIVDSLWVTPREDDHAPLDELTDVISREQEIDLEHEDDFEWVCFVPTKDGQRGALTKYFGKVAGRDEYKYRGIELRQRSTPEYVADVQRDLVDTLDEHREPEPVADRLARHLNELRSGSVDPEKLTIQTRVSKPLNAYQQQNRTVAALQRYEDHGMERSPGQDIHYVVVDDDKRSRERVRLQFEADDYDPEFYAKLLFRAAESVLSPLEWDRDRIKRYLRDTQNARLTSYS</sequence>
<dbReference type="InterPro" id="IPR050240">
    <property type="entry name" value="DNA_pol_type-B"/>
</dbReference>
<reference evidence="9 10" key="1">
    <citation type="submission" date="2016-10" db="EMBL/GenBank/DDBJ databases">
        <authorList>
            <person name="de Groot N.N."/>
        </authorList>
    </citation>
    <scope>NUCLEOTIDE SEQUENCE [LARGE SCALE GENOMIC DNA]</scope>
    <source>
        <strain evidence="9 10">CGMCC 1.10457</strain>
    </source>
</reference>
<comment type="similarity">
    <text evidence="1">Belongs to the DNA polymerase type-B family.</text>
</comment>
<evidence type="ECO:0000256" key="1">
    <source>
        <dbReference type="ARBA" id="ARBA00005755"/>
    </source>
</evidence>
<dbReference type="SUPFAM" id="SSF56672">
    <property type="entry name" value="DNA/RNA polymerases"/>
    <property type="match status" value="1"/>
</dbReference>
<dbReference type="RefSeq" id="WP_089816055.1">
    <property type="nucleotide sequence ID" value="NZ_FOZK01000002.1"/>
</dbReference>
<keyword evidence="5" id="KW-0239">DNA-directed DNA polymerase</keyword>
<dbReference type="SMART" id="SM00486">
    <property type="entry name" value="POLBc"/>
    <property type="match status" value="1"/>
</dbReference>
<dbReference type="InterPro" id="IPR023211">
    <property type="entry name" value="DNA_pol_palm_dom_sf"/>
</dbReference>